<dbReference type="RefSeq" id="WP_168086082.1">
    <property type="nucleotide sequence ID" value="NZ_JAAVJI010000021.1"/>
</dbReference>
<sequence>MHAKPHGRKVRLDTLAQLATQISTQDAPQHKAIALQLRTAIVEGILQPGDNLTQQAIANAFGVSRMPVREALRTLEAQGYLQGDKHKAYVVTDVSAATWPEDLPGLLRAVTEQYAACETEQARQVFGHQVMECLASLNDLKTARAS</sequence>
<dbReference type="CDD" id="cd07377">
    <property type="entry name" value="WHTH_GntR"/>
    <property type="match status" value="1"/>
</dbReference>
<dbReference type="InterPro" id="IPR036388">
    <property type="entry name" value="WH-like_DNA-bd_sf"/>
</dbReference>
<feature type="domain" description="HTH gntR-type" evidence="4">
    <location>
        <begin position="27"/>
        <end position="94"/>
    </location>
</feature>
<dbReference type="Gene3D" id="1.10.10.10">
    <property type="entry name" value="Winged helix-like DNA-binding domain superfamily/Winged helix DNA-binding domain"/>
    <property type="match status" value="1"/>
</dbReference>
<evidence type="ECO:0000313" key="6">
    <source>
        <dbReference type="Proteomes" id="UP000746535"/>
    </source>
</evidence>
<keyword evidence="6" id="KW-1185">Reference proteome</keyword>
<dbReference type="PROSITE" id="PS50949">
    <property type="entry name" value="HTH_GNTR"/>
    <property type="match status" value="1"/>
</dbReference>
<dbReference type="PANTHER" id="PTHR43537">
    <property type="entry name" value="TRANSCRIPTIONAL REGULATOR, GNTR FAMILY"/>
    <property type="match status" value="1"/>
</dbReference>
<proteinExistence type="predicted"/>
<keyword evidence="1" id="KW-0805">Transcription regulation</keyword>
<gene>
    <name evidence="5" type="ORF">HBH25_21955</name>
</gene>
<dbReference type="SUPFAM" id="SSF46785">
    <property type="entry name" value="Winged helix' DNA-binding domain"/>
    <property type="match status" value="1"/>
</dbReference>
<keyword evidence="2" id="KW-0238">DNA-binding</keyword>
<organism evidence="5 6">
    <name type="scientific">Pseudomonas quercus</name>
    <dbReference type="NCBI Taxonomy" id="2722792"/>
    <lineage>
        <taxon>Bacteria</taxon>
        <taxon>Pseudomonadati</taxon>
        <taxon>Pseudomonadota</taxon>
        <taxon>Gammaproteobacteria</taxon>
        <taxon>Pseudomonadales</taxon>
        <taxon>Pseudomonadaceae</taxon>
        <taxon>Pseudomonas</taxon>
    </lineage>
</organism>
<evidence type="ECO:0000313" key="5">
    <source>
        <dbReference type="EMBL" id="NJP03505.1"/>
    </source>
</evidence>
<reference evidence="5 6" key="1">
    <citation type="submission" date="2020-03" db="EMBL/GenBank/DDBJ databases">
        <authorList>
            <person name="Wang L."/>
            <person name="He N."/>
            <person name="Li Y."/>
            <person name="Fang Y."/>
            <person name="Zhang F."/>
        </authorList>
    </citation>
    <scope>NUCLEOTIDE SEQUENCE [LARGE SCALE GENOMIC DNA]</scope>
    <source>
        <strain evidence="6">hsmgli-8</strain>
    </source>
</reference>
<protein>
    <submittedName>
        <fullName evidence="5">Winged helix-turn-helix transcriptional regulator</fullName>
    </submittedName>
</protein>
<dbReference type="EMBL" id="JAAVJI010000021">
    <property type="protein sequence ID" value="NJP03505.1"/>
    <property type="molecule type" value="Genomic_DNA"/>
</dbReference>
<keyword evidence="3" id="KW-0804">Transcription</keyword>
<evidence type="ECO:0000256" key="1">
    <source>
        <dbReference type="ARBA" id="ARBA00023015"/>
    </source>
</evidence>
<dbReference type="InterPro" id="IPR000524">
    <property type="entry name" value="Tscrpt_reg_HTH_GntR"/>
</dbReference>
<dbReference type="PRINTS" id="PR00035">
    <property type="entry name" value="HTHGNTR"/>
</dbReference>
<name>A0ABX0YKM3_9PSED</name>
<dbReference type="PANTHER" id="PTHR43537:SF24">
    <property type="entry name" value="GLUCONATE OPERON TRANSCRIPTIONAL REPRESSOR"/>
    <property type="match status" value="1"/>
</dbReference>
<comment type="caution">
    <text evidence="5">The sequence shown here is derived from an EMBL/GenBank/DDBJ whole genome shotgun (WGS) entry which is preliminary data.</text>
</comment>
<evidence type="ECO:0000256" key="2">
    <source>
        <dbReference type="ARBA" id="ARBA00023125"/>
    </source>
</evidence>
<evidence type="ECO:0000256" key="3">
    <source>
        <dbReference type="ARBA" id="ARBA00023163"/>
    </source>
</evidence>
<dbReference type="Pfam" id="PF00392">
    <property type="entry name" value="GntR"/>
    <property type="match status" value="1"/>
</dbReference>
<accession>A0ABX0YKM3</accession>
<dbReference type="Proteomes" id="UP000746535">
    <property type="component" value="Unassembled WGS sequence"/>
</dbReference>
<dbReference type="InterPro" id="IPR036390">
    <property type="entry name" value="WH_DNA-bd_sf"/>
</dbReference>
<dbReference type="SMART" id="SM00345">
    <property type="entry name" value="HTH_GNTR"/>
    <property type="match status" value="1"/>
</dbReference>
<evidence type="ECO:0000259" key="4">
    <source>
        <dbReference type="PROSITE" id="PS50949"/>
    </source>
</evidence>